<protein>
    <submittedName>
        <fullName evidence="2">Uncharacterized protein</fullName>
    </submittedName>
</protein>
<feature type="region of interest" description="Disordered" evidence="1">
    <location>
        <begin position="47"/>
        <end position="86"/>
    </location>
</feature>
<proteinExistence type="predicted"/>
<comment type="caution">
    <text evidence="2">The sequence shown here is derived from an EMBL/GenBank/DDBJ whole genome shotgun (WGS) entry which is preliminary data.</text>
</comment>
<evidence type="ECO:0000313" key="2">
    <source>
        <dbReference type="EMBL" id="KAK8878278.1"/>
    </source>
</evidence>
<dbReference type="EMBL" id="JAPFFF010000011">
    <property type="protein sequence ID" value="KAK8878278.1"/>
    <property type="molecule type" value="Genomic_DNA"/>
</dbReference>
<accession>A0ABR2JK66</accession>
<dbReference type="Proteomes" id="UP001470230">
    <property type="component" value="Unassembled WGS sequence"/>
</dbReference>
<sequence length="86" mass="10101">MFASSKEARVQMAIGKKNDSFFESKLIQSICPRSIAPNMMKEIKKDELKQHQRNIQKQSQTEKKKKKLARMKSRQRSQEQPGDYKS</sequence>
<feature type="compositionally biased region" description="Basic residues" evidence="1">
    <location>
        <begin position="63"/>
        <end position="75"/>
    </location>
</feature>
<evidence type="ECO:0000256" key="1">
    <source>
        <dbReference type="SAM" id="MobiDB-lite"/>
    </source>
</evidence>
<gene>
    <name evidence="2" type="ORF">M9Y10_005043</name>
</gene>
<name>A0ABR2JK66_9EUKA</name>
<reference evidence="2 3" key="1">
    <citation type="submission" date="2024-04" db="EMBL/GenBank/DDBJ databases">
        <title>Tritrichomonas musculus Genome.</title>
        <authorList>
            <person name="Alves-Ferreira E."/>
            <person name="Grigg M."/>
            <person name="Lorenzi H."/>
            <person name="Galac M."/>
        </authorList>
    </citation>
    <scope>NUCLEOTIDE SEQUENCE [LARGE SCALE GENOMIC DNA]</scope>
    <source>
        <strain evidence="2 3">EAF2021</strain>
    </source>
</reference>
<organism evidence="2 3">
    <name type="scientific">Tritrichomonas musculus</name>
    <dbReference type="NCBI Taxonomy" id="1915356"/>
    <lineage>
        <taxon>Eukaryota</taxon>
        <taxon>Metamonada</taxon>
        <taxon>Parabasalia</taxon>
        <taxon>Tritrichomonadida</taxon>
        <taxon>Tritrichomonadidae</taxon>
        <taxon>Tritrichomonas</taxon>
    </lineage>
</organism>
<evidence type="ECO:0000313" key="3">
    <source>
        <dbReference type="Proteomes" id="UP001470230"/>
    </source>
</evidence>
<keyword evidence="3" id="KW-1185">Reference proteome</keyword>